<reference evidence="3" key="1">
    <citation type="submission" date="2020-05" db="EMBL/GenBank/DDBJ databases">
        <authorList>
            <person name="Chiriac C."/>
            <person name="Salcher M."/>
            <person name="Ghai R."/>
            <person name="Kavagutti S V."/>
        </authorList>
    </citation>
    <scope>NUCLEOTIDE SEQUENCE</scope>
</reference>
<dbReference type="HAMAP" id="MF_00528">
    <property type="entry name" value="Maf"/>
    <property type="match status" value="1"/>
</dbReference>
<proteinExistence type="inferred from homology"/>
<name>A0A6J6E946_9ZZZZ</name>
<dbReference type="GO" id="GO:0047429">
    <property type="term" value="F:nucleoside triphosphate diphosphatase activity"/>
    <property type="evidence" value="ECO:0007669"/>
    <property type="project" value="InterPro"/>
</dbReference>
<dbReference type="PANTHER" id="PTHR43213">
    <property type="entry name" value="BIFUNCTIONAL DTTP/UTP PYROPHOSPHATASE/METHYLTRANSFERASE PROTEIN-RELATED"/>
    <property type="match status" value="1"/>
</dbReference>
<dbReference type="NCBIfam" id="TIGR00172">
    <property type="entry name" value="maf"/>
    <property type="match status" value="1"/>
</dbReference>
<evidence type="ECO:0000256" key="2">
    <source>
        <dbReference type="ARBA" id="ARBA00022801"/>
    </source>
</evidence>
<sequence length="203" mass="21642">MPTLYLASTSPARKQILQDLGLRAMVLAPDVDEERAVTAMTEERTPEAVALHLAKLKAESVLDPSLDGLVIGGDSVFHFEGQNYGKPLQPTVAKQRWLEMVGKNGTLFSGLWVIDHSGGKVGSAAGEVSQASVHFADSIDEHDIDAYVATGEPLQVAGAFTLDARGGALIDRIEGDPHAVVGMSGASLRRLITALGHRYSDLW</sequence>
<dbReference type="CDD" id="cd00555">
    <property type="entry name" value="Maf"/>
    <property type="match status" value="1"/>
</dbReference>
<protein>
    <submittedName>
        <fullName evidence="3">Unannotated protein</fullName>
    </submittedName>
</protein>
<dbReference type="PIRSF" id="PIRSF006305">
    <property type="entry name" value="Maf"/>
    <property type="match status" value="1"/>
</dbReference>
<dbReference type="EMBL" id="CAEZTM010000030">
    <property type="protein sequence ID" value="CAB4571814.1"/>
    <property type="molecule type" value="Genomic_DNA"/>
</dbReference>
<gene>
    <name evidence="3" type="ORF">UFOPK1684_00772</name>
</gene>
<accession>A0A6J6E946</accession>
<evidence type="ECO:0000256" key="1">
    <source>
        <dbReference type="ARBA" id="ARBA00001968"/>
    </source>
</evidence>
<dbReference type="InterPro" id="IPR029001">
    <property type="entry name" value="ITPase-like_fam"/>
</dbReference>
<dbReference type="SUPFAM" id="SSF52972">
    <property type="entry name" value="ITPase-like"/>
    <property type="match status" value="1"/>
</dbReference>
<dbReference type="Gene3D" id="3.90.950.10">
    <property type="match status" value="1"/>
</dbReference>
<organism evidence="3">
    <name type="scientific">freshwater metagenome</name>
    <dbReference type="NCBI Taxonomy" id="449393"/>
    <lineage>
        <taxon>unclassified sequences</taxon>
        <taxon>metagenomes</taxon>
        <taxon>ecological metagenomes</taxon>
    </lineage>
</organism>
<dbReference type="AlphaFoldDB" id="A0A6J6E946"/>
<comment type="cofactor">
    <cofactor evidence="1">
        <name>a divalent metal cation</name>
        <dbReference type="ChEBI" id="CHEBI:60240"/>
    </cofactor>
</comment>
<dbReference type="Pfam" id="PF02545">
    <property type="entry name" value="Maf"/>
    <property type="match status" value="1"/>
</dbReference>
<dbReference type="PANTHER" id="PTHR43213:SF5">
    <property type="entry name" value="BIFUNCTIONAL DTTP_UTP PYROPHOSPHATASE_METHYLTRANSFERASE PROTEIN-RELATED"/>
    <property type="match status" value="1"/>
</dbReference>
<evidence type="ECO:0000313" key="3">
    <source>
        <dbReference type="EMBL" id="CAB4571814.1"/>
    </source>
</evidence>
<dbReference type="InterPro" id="IPR003697">
    <property type="entry name" value="Maf-like"/>
</dbReference>
<keyword evidence="2" id="KW-0378">Hydrolase</keyword>